<dbReference type="EMBL" id="CAJPVJ010027382">
    <property type="protein sequence ID" value="CAG2179486.1"/>
    <property type="molecule type" value="Genomic_DNA"/>
</dbReference>
<keyword evidence="6" id="KW-0175">Coiled coil</keyword>
<comment type="similarity">
    <text evidence="2">Belongs to the SMIM15 family.</text>
</comment>
<name>A0A7R9MM16_9ACAR</name>
<evidence type="ECO:0000256" key="5">
    <source>
        <dbReference type="ARBA" id="ARBA00022989"/>
    </source>
</evidence>
<feature type="transmembrane region" description="Helical" evidence="8">
    <location>
        <begin position="29"/>
        <end position="49"/>
    </location>
</feature>
<evidence type="ECO:0000256" key="7">
    <source>
        <dbReference type="ARBA" id="ARBA00023136"/>
    </source>
</evidence>
<dbReference type="OrthoDB" id="6282848at2759"/>
<evidence type="ECO:0000256" key="6">
    <source>
        <dbReference type="ARBA" id="ARBA00023054"/>
    </source>
</evidence>
<keyword evidence="10" id="KW-1185">Reference proteome</keyword>
<evidence type="ECO:0000313" key="10">
    <source>
        <dbReference type="Proteomes" id="UP000728032"/>
    </source>
</evidence>
<keyword evidence="4 8" id="KW-0812">Transmembrane</keyword>
<evidence type="ECO:0000256" key="8">
    <source>
        <dbReference type="SAM" id="Phobius"/>
    </source>
</evidence>
<comment type="subcellular location">
    <subcellularLocation>
        <location evidence="1">Membrane</location>
        <topology evidence="1">Single-pass membrane protein</topology>
    </subcellularLocation>
</comment>
<evidence type="ECO:0000256" key="4">
    <source>
        <dbReference type="ARBA" id="ARBA00022692"/>
    </source>
</evidence>
<evidence type="ECO:0000313" key="9">
    <source>
        <dbReference type="EMBL" id="CAD7662350.1"/>
    </source>
</evidence>
<keyword evidence="5 8" id="KW-1133">Transmembrane helix</keyword>
<dbReference type="PANTHER" id="PTHR28644">
    <property type="entry name" value="SMALL INTEGRAL MEMBRANE PROTEIN 15"/>
    <property type="match status" value="1"/>
</dbReference>
<evidence type="ECO:0000256" key="1">
    <source>
        <dbReference type="ARBA" id="ARBA00004167"/>
    </source>
</evidence>
<sequence>MIEVMIGGQLVKEWMVWLSVWSVQNPGQFLYTVLIILSPFFCISAYLSWKLSKHIETENRKNRLKNKRIDNIKQRKKHK</sequence>
<dbReference type="GO" id="GO:0016020">
    <property type="term" value="C:membrane"/>
    <property type="evidence" value="ECO:0007669"/>
    <property type="project" value="UniProtKB-SubCell"/>
</dbReference>
<reference evidence="9" key="1">
    <citation type="submission" date="2020-11" db="EMBL/GenBank/DDBJ databases">
        <authorList>
            <person name="Tran Van P."/>
        </authorList>
    </citation>
    <scope>NUCLEOTIDE SEQUENCE</scope>
</reference>
<dbReference type="InterPro" id="IPR027877">
    <property type="entry name" value="Smim15"/>
</dbReference>
<evidence type="ECO:0000256" key="2">
    <source>
        <dbReference type="ARBA" id="ARBA00006758"/>
    </source>
</evidence>
<dbReference type="AlphaFoldDB" id="A0A7R9MM16"/>
<dbReference type="EMBL" id="OC942207">
    <property type="protein sequence ID" value="CAD7662350.1"/>
    <property type="molecule type" value="Genomic_DNA"/>
</dbReference>
<evidence type="ECO:0000256" key="3">
    <source>
        <dbReference type="ARBA" id="ARBA00017904"/>
    </source>
</evidence>
<gene>
    <name evidence="9" type="ORF">ONB1V03_LOCUS18910</name>
</gene>
<keyword evidence="7 8" id="KW-0472">Membrane</keyword>
<dbReference type="Proteomes" id="UP000728032">
    <property type="component" value="Unassembled WGS sequence"/>
</dbReference>
<dbReference type="Pfam" id="PF15086">
    <property type="entry name" value="UPF0542"/>
    <property type="match status" value="1"/>
</dbReference>
<organism evidence="9">
    <name type="scientific">Oppiella nova</name>
    <dbReference type="NCBI Taxonomy" id="334625"/>
    <lineage>
        <taxon>Eukaryota</taxon>
        <taxon>Metazoa</taxon>
        <taxon>Ecdysozoa</taxon>
        <taxon>Arthropoda</taxon>
        <taxon>Chelicerata</taxon>
        <taxon>Arachnida</taxon>
        <taxon>Acari</taxon>
        <taxon>Acariformes</taxon>
        <taxon>Sarcoptiformes</taxon>
        <taxon>Oribatida</taxon>
        <taxon>Brachypylina</taxon>
        <taxon>Oppioidea</taxon>
        <taxon>Oppiidae</taxon>
        <taxon>Oppiella</taxon>
    </lineage>
</organism>
<protein>
    <recommendedName>
        <fullName evidence="3">Small integral membrane protein 15</fullName>
    </recommendedName>
</protein>
<dbReference type="PANTHER" id="PTHR28644:SF1">
    <property type="entry name" value="SMALL INTEGRAL MEMBRANE PROTEIN 15"/>
    <property type="match status" value="1"/>
</dbReference>
<accession>A0A7R9MM16</accession>
<proteinExistence type="inferred from homology"/>